<keyword evidence="8" id="KW-1185">Reference proteome</keyword>
<keyword evidence="1" id="KW-0285">Flavoprotein</keyword>
<evidence type="ECO:0000259" key="6">
    <source>
        <dbReference type="Pfam" id="PF00296"/>
    </source>
</evidence>
<dbReference type="NCBIfam" id="TIGR03860">
    <property type="entry name" value="FMN_nitrolo"/>
    <property type="match status" value="1"/>
</dbReference>
<dbReference type="PANTHER" id="PTHR30011">
    <property type="entry name" value="ALKANESULFONATE MONOOXYGENASE-RELATED"/>
    <property type="match status" value="1"/>
</dbReference>
<comment type="caution">
    <text evidence="7">The sequence shown here is derived from an EMBL/GenBank/DDBJ whole genome shotgun (WGS) entry which is preliminary data.</text>
</comment>
<dbReference type="OrthoDB" id="5561043at2759"/>
<evidence type="ECO:0000256" key="5">
    <source>
        <dbReference type="ARBA" id="ARBA00033748"/>
    </source>
</evidence>
<dbReference type="InterPro" id="IPR051260">
    <property type="entry name" value="Diverse_substr_monoxygenases"/>
</dbReference>
<evidence type="ECO:0000256" key="3">
    <source>
        <dbReference type="ARBA" id="ARBA00023002"/>
    </source>
</evidence>
<dbReference type="Pfam" id="PF00296">
    <property type="entry name" value="Bac_luciferase"/>
    <property type="match status" value="1"/>
</dbReference>
<dbReference type="InterPro" id="IPR011251">
    <property type="entry name" value="Luciferase-like_dom"/>
</dbReference>
<dbReference type="PIRSF" id="PIRSF000337">
    <property type="entry name" value="NTA_MOA"/>
    <property type="match status" value="1"/>
</dbReference>
<protein>
    <recommendedName>
        <fullName evidence="6">Luciferase-like domain-containing protein</fullName>
    </recommendedName>
</protein>
<evidence type="ECO:0000313" key="7">
    <source>
        <dbReference type="EMBL" id="KAI1879222.1"/>
    </source>
</evidence>
<dbReference type="InterPro" id="IPR016215">
    <property type="entry name" value="NTA_MOA"/>
</dbReference>
<feature type="domain" description="Luciferase-like" evidence="6">
    <location>
        <begin position="33"/>
        <end position="398"/>
    </location>
</feature>
<gene>
    <name evidence="7" type="ORF">JX265_002176</name>
</gene>
<dbReference type="EMBL" id="JAFIMR010000004">
    <property type="protein sequence ID" value="KAI1879222.1"/>
    <property type="molecule type" value="Genomic_DNA"/>
</dbReference>
<dbReference type="AlphaFoldDB" id="A0A9Q0AT93"/>
<keyword evidence="2" id="KW-0288">FMN</keyword>
<dbReference type="InterPro" id="IPR036661">
    <property type="entry name" value="Luciferase-like_sf"/>
</dbReference>
<accession>A0A9Q0AT93</accession>
<dbReference type="SUPFAM" id="SSF51679">
    <property type="entry name" value="Bacterial luciferase-like"/>
    <property type="match status" value="1"/>
</dbReference>
<dbReference type="Gene3D" id="3.20.20.30">
    <property type="entry name" value="Luciferase-like domain"/>
    <property type="match status" value="1"/>
</dbReference>
<reference evidence="7" key="1">
    <citation type="submission" date="2021-03" db="EMBL/GenBank/DDBJ databases">
        <title>Revisited historic fungal species revealed as producer of novel bioactive compounds through whole genome sequencing and comparative genomics.</title>
        <authorList>
            <person name="Vignolle G.A."/>
            <person name="Hochenegger N."/>
            <person name="Mach R.L."/>
            <person name="Mach-Aigner A.R."/>
            <person name="Javad Rahimi M."/>
            <person name="Salim K.A."/>
            <person name="Chan C.M."/>
            <person name="Lim L.B.L."/>
            <person name="Cai F."/>
            <person name="Druzhinina I.S."/>
            <person name="U'Ren J.M."/>
            <person name="Derntl C."/>
        </authorList>
    </citation>
    <scope>NUCLEOTIDE SEQUENCE</scope>
    <source>
        <strain evidence="7">TUCIM 5799</strain>
    </source>
</reference>
<evidence type="ECO:0000256" key="2">
    <source>
        <dbReference type="ARBA" id="ARBA00022643"/>
    </source>
</evidence>
<keyword evidence="4" id="KW-0503">Monooxygenase</keyword>
<evidence type="ECO:0000256" key="4">
    <source>
        <dbReference type="ARBA" id="ARBA00023033"/>
    </source>
</evidence>
<dbReference type="Proteomes" id="UP000829685">
    <property type="component" value="Unassembled WGS sequence"/>
</dbReference>
<dbReference type="GO" id="GO:0016705">
    <property type="term" value="F:oxidoreductase activity, acting on paired donors, with incorporation or reduction of molecular oxygen"/>
    <property type="evidence" value="ECO:0007669"/>
    <property type="project" value="InterPro"/>
</dbReference>
<dbReference type="PANTHER" id="PTHR30011:SF16">
    <property type="entry name" value="C2H2 FINGER DOMAIN TRANSCRIPTION FACTOR (EUROFUNG)-RELATED"/>
    <property type="match status" value="1"/>
</dbReference>
<evidence type="ECO:0000313" key="8">
    <source>
        <dbReference type="Proteomes" id="UP000829685"/>
    </source>
</evidence>
<proteinExistence type="inferred from homology"/>
<dbReference type="GO" id="GO:0004497">
    <property type="term" value="F:monooxygenase activity"/>
    <property type="evidence" value="ECO:0007669"/>
    <property type="project" value="UniProtKB-KW"/>
</dbReference>
<comment type="similarity">
    <text evidence="5">Belongs to the NtaA/SnaA/DszA monooxygenase family.</text>
</comment>
<name>A0A9Q0AT93_9PEZI</name>
<evidence type="ECO:0000256" key="1">
    <source>
        <dbReference type="ARBA" id="ARBA00022630"/>
    </source>
</evidence>
<sequence>MPKPVTKQIKLCFFETACTGNHLSPGQWRDENDNSRSKDRIDYWLNVARLAEKGKVLAVFFADAYGQHTIYGGNADAIFASGTQVAQFDPMILVPAMASVTKSVSFGVTGSTSYLNPYILARTYAGMDHLSQGRVAWNVVTSWSKSAAHALGQEDVTPHDERYASAHEYMDVCYKLWESSWADDAQVWDRERRVAYDPAKIRKIEHNGKYFNINGTHQTHPSPQRTPLIFQAGSSKAGQGFAAKHAEAIFIGGLIPKHTTEAVKSIRKSATENGRDPTSIKIFASMNPILGRTLEEAQAKYKRALENADIVGALAQFSGFTGIDMSKYPLDEPFQLTGKPGENTVQSLIRDFQGGAGEKGDEVWTPRRLGECMCFGGLHPAPVGTAEMIADAMQEWVDVADVDGFNISYTSNPASFEDVVELLIPELQRRGMYWKDYAVPGGTMRENMYEEKGASKLRSDHYGSKFKYDTYWGKASGTNGINGH</sequence>
<organism evidence="7 8">
    <name type="scientific">Neoarthrinium moseri</name>
    <dbReference type="NCBI Taxonomy" id="1658444"/>
    <lineage>
        <taxon>Eukaryota</taxon>
        <taxon>Fungi</taxon>
        <taxon>Dikarya</taxon>
        <taxon>Ascomycota</taxon>
        <taxon>Pezizomycotina</taxon>
        <taxon>Sordariomycetes</taxon>
        <taxon>Xylariomycetidae</taxon>
        <taxon>Amphisphaeriales</taxon>
        <taxon>Apiosporaceae</taxon>
        <taxon>Neoarthrinium</taxon>
    </lineage>
</organism>
<keyword evidence="3" id="KW-0560">Oxidoreductase</keyword>